<proteinExistence type="predicted"/>
<dbReference type="PROSITE" id="PS50887">
    <property type="entry name" value="GGDEF"/>
    <property type="match status" value="1"/>
</dbReference>
<dbReference type="EC" id="2.7.7.65" evidence="1"/>
<dbReference type="Proteomes" id="UP000309618">
    <property type="component" value="Unassembled WGS sequence"/>
</dbReference>
<gene>
    <name evidence="5" type="ORF">E8Q35_03610</name>
</gene>
<dbReference type="NCBIfam" id="TIGR00254">
    <property type="entry name" value="GGDEF"/>
    <property type="match status" value="1"/>
</dbReference>
<dbReference type="PANTHER" id="PTHR45138:SF9">
    <property type="entry name" value="DIGUANYLATE CYCLASE DGCM-RELATED"/>
    <property type="match status" value="1"/>
</dbReference>
<comment type="catalytic activity">
    <reaction evidence="2">
        <text>2 GTP = 3',3'-c-di-GMP + 2 diphosphate</text>
        <dbReference type="Rhea" id="RHEA:24898"/>
        <dbReference type="ChEBI" id="CHEBI:33019"/>
        <dbReference type="ChEBI" id="CHEBI:37565"/>
        <dbReference type="ChEBI" id="CHEBI:58805"/>
        <dbReference type="EC" id="2.7.7.65"/>
    </reaction>
</comment>
<evidence type="ECO:0000256" key="1">
    <source>
        <dbReference type="ARBA" id="ARBA00012528"/>
    </source>
</evidence>
<comment type="caution">
    <text evidence="5">The sequence shown here is derived from an EMBL/GenBank/DDBJ whole genome shotgun (WGS) entry which is preliminary data.</text>
</comment>
<dbReference type="InterPro" id="IPR029151">
    <property type="entry name" value="Sensor-like_sf"/>
</dbReference>
<keyword evidence="3" id="KW-0472">Membrane</keyword>
<organism evidence="5 6">
    <name type="scientific">Aeromonas veronii</name>
    <dbReference type="NCBI Taxonomy" id="654"/>
    <lineage>
        <taxon>Bacteria</taxon>
        <taxon>Pseudomonadati</taxon>
        <taxon>Pseudomonadota</taxon>
        <taxon>Gammaproteobacteria</taxon>
        <taxon>Aeromonadales</taxon>
        <taxon>Aeromonadaceae</taxon>
        <taxon>Aeromonas</taxon>
    </lineage>
</organism>
<dbReference type="InterPro" id="IPR000160">
    <property type="entry name" value="GGDEF_dom"/>
</dbReference>
<dbReference type="PANTHER" id="PTHR45138">
    <property type="entry name" value="REGULATORY COMPONENTS OF SENSORY TRANSDUCTION SYSTEM"/>
    <property type="match status" value="1"/>
</dbReference>
<protein>
    <recommendedName>
        <fullName evidence="1">diguanylate cyclase</fullName>
        <ecNumber evidence="1">2.7.7.65</ecNumber>
    </recommendedName>
</protein>
<evidence type="ECO:0000313" key="6">
    <source>
        <dbReference type="Proteomes" id="UP000309618"/>
    </source>
</evidence>
<evidence type="ECO:0000259" key="4">
    <source>
        <dbReference type="PROSITE" id="PS50887"/>
    </source>
</evidence>
<feature type="domain" description="GGDEF" evidence="4">
    <location>
        <begin position="403"/>
        <end position="529"/>
    </location>
</feature>
<dbReference type="InterPro" id="IPR029787">
    <property type="entry name" value="Nucleotide_cyclase"/>
</dbReference>
<keyword evidence="3" id="KW-0812">Transmembrane</keyword>
<evidence type="ECO:0000256" key="3">
    <source>
        <dbReference type="SAM" id="Phobius"/>
    </source>
</evidence>
<dbReference type="GO" id="GO:0052621">
    <property type="term" value="F:diguanylate cyclase activity"/>
    <property type="evidence" value="ECO:0007669"/>
    <property type="project" value="UniProtKB-EC"/>
</dbReference>
<accession>A0A4S5CMD8</accession>
<dbReference type="CDD" id="cd18773">
    <property type="entry name" value="PDC1_HK_sensor"/>
    <property type="match status" value="1"/>
</dbReference>
<reference evidence="5 6" key="1">
    <citation type="submission" date="2019-04" db="EMBL/GenBank/DDBJ databases">
        <title>Comparative genomics of Aeromonas veronii strains pathogenic to fish.</title>
        <authorList>
            <person name="Cascarano M.C."/>
            <person name="Smyrli M."/>
            <person name="Katharios P."/>
        </authorList>
    </citation>
    <scope>NUCLEOTIDE SEQUENCE [LARGE SCALE GENOMIC DNA]</scope>
    <source>
        <strain evidence="5 6">XU1</strain>
    </source>
</reference>
<evidence type="ECO:0000313" key="5">
    <source>
        <dbReference type="EMBL" id="THJ47009.1"/>
    </source>
</evidence>
<evidence type="ECO:0000256" key="2">
    <source>
        <dbReference type="ARBA" id="ARBA00034247"/>
    </source>
</evidence>
<name>A0A4S5CMD8_AERVE</name>
<dbReference type="AlphaFoldDB" id="A0A4S5CMD8"/>
<dbReference type="SUPFAM" id="SSF103190">
    <property type="entry name" value="Sensory domain-like"/>
    <property type="match status" value="1"/>
</dbReference>
<keyword evidence="3" id="KW-1133">Transmembrane helix</keyword>
<feature type="transmembrane region" description="Helical" evidence="3">
    <location>
        <begin position="34"/>
        <end position="61"/>
    </location>
</feature>
<dbReference type="CDD" id="cd01949">
    <property type="entry name" value="GGDEF"/>
    <property type="match status" value="1"/>
</dbReference>
<dbReference type="EMBL" id="SSUX01000002">
    <property type="protein sequence ID" value="THJ47009.1"/>
    <property type="molecule type" value="Genomic_DNA"/>
</dbReference>
<dbReference type="Pfam" id="PF00990">
    <property type="entry name" value="GGDEF"/>
    <property type="match status" value="1"/>
</dbReference>
<dbReference type="InterPro" id="IPR043128">
    <property type="entry name" value="Rev_trsase/Diguanyl_cyclase"/>
</dbReference>
<sequence length="532" mass="59970">MILINDSLSFLSHNPRMFSWFGCDVSRSYLNKRYYVLVPLSALIGLMILIVTIIMAIASYLRDIDMTVSGFGHMASSVEASLIHEMVKVNERQLAVLEASLDKEKIARGGLADSPIWAIAHKIKPGNHYIYFYNLNADRIDSYPDWLPPPGYQAALRPWYQVTTMPGDELVWFGPYPEYNTNELILSLIKRVRDDQGQLLGLLMVDMSFDSLQQALQRTVGGNQAALYLTLRDSGQLVVGSNMDLLADHPIEQHQGQQWLGLDVLCHGTFLKRELADIGWDLNIYLPPVLFRNSLYEALQMVVLPLISLFAIWCCTLSLLVRIFRQEQALVSGSLTGIVRNLESSPPITKANTWFVRRSLNEIDQVRASFLKGQDALLRDPLTGIMNRRAFEQHKSALELRGERFWLLLFDIDHFKGLNDSRGHAFGDQVLCRVANCLADVLGVSTVYRIGGDEFAALLQQPEDELAEKLSCLLDVVRHQQWREHKGQVTLSIGGACHSPVADPIFERADAALYRSKEAGRDCWHLADEAAD</sequence>
<dbReference type="SUPFAM" id="SSF55073">
    <property type="entry name" value="Nucleotide cyclase"/>
    <property type="match status" value="1"/>
</dbReference>
<dbReference type="SMART" id="SM00267">
    <property type="entry name" value="GGDEF"/>
    <property type="match status" value="1"/>
</dbReference>
<dbReference type="Gene3D" id="3.30.70.270">
    <property type="match status" value="1"/>
</dbReference>
<feature type="transmembrane region" description="Helical" evidence="3">
    <location>
        <begin position="302"/>
        <end position="324"/>
    </location>
</feature>
<dbReference type="Gene3D" id="3.30.450.20">
    <property type="entry name" value="PAS domain"/>
    <property type="match status" value="1"/>
</dbReference>
<dbReference type="InterPro" id="IPR050469">
    <property type="entry name" value="Diguanylate_Cyclase"/>
</dbReference>